<gene>
    <name evidence="3" type="ORF">LCGC14_1345460</name>
</gene>
<dbReference type="GO" id="GO:0019748">
    <property type="term" value="P:secondary metabolic process"/>
    <property type="evidence" value="ECO:0007669"/>
    <property type="project" value="TreeGrafter"/>
</dbReference>
<dbReference type="InterPro" id="IPR006680">
    <property type="entry name" value="Amidohydro-rel"/>
</dbReference>
<organism evidence="3">
    <name type="scientific">marine sediment metagenome</name>
    <dbReference type="NCBI Taxonomy" id="412755"/>
    <lineage>
        <taxon>unclassified sequences</taxon>
        <taxon>metagenomes</taxon>
        <taxon>ecological metagenomes</taxon>
    </lineage>
</organism>
<dbReference type="PANTHER" id="PTHR21240">
    <property type="entry name" value="2-AMINO-3-CARBOXYLMUCONATE-6-SEMIALDEHYDE DECARBOXYLASE"/>
    <property type="match status" value="1"/>
</dbReference>
<evidence type="ECO:0000256" key="1">
    <source>
        <dbReference type="ARBA" id="ARBA00023239"/>
    </source>
</evidence>
<dbReference type="CDD" id="cd01292">
    <property type="entry name" value="metallo-dependent_hydrolases"/>
    <property type="match status" value="1"/>
</dbReference>
<keyword evidence="1" id="KW-0456">Lyase</keyword>
<comment type="caution">
    <text evidence="3">The sequence shown here is derived from an EMBL/GenBank/DDBJ whole genome shotgun (WGS) entry which is preliminary data.</text>
</comment>
<accession>A0A0F9NEV3</accession>
<reference evidence="3" key="1">
    <citation type="journal article" date="2015" name="Nature">
        <title>Complex archaea that bridge the gap between prokaryotes and eukaryotes.</title>
        <authorList>
            <person name="Spang A."/>
            <person name="Saw J.H."/>
            <person name="Jorgensen S.L."/>
            <person name="Zaremba-Niedzwiedzka K."/>
            <person name="Martijn J."/>
            <person name="Lind A.E."/>
            <person name="van Eijk R."/>
            <person name="Schleper C."/>
            <person name="Guy L."/>
            <person name="Ettema T.J."/>
        </authorList>
    </citation>
    <scope>NUCLEOTIDE SEQUENCE</scope>
</reference>
<dbReference type="Pfam" id="PF04909">
    <property type="entry name" value="Amidohydro_2"/>
    <property type="match status" value="1"/>
</dbReference>
<dbReference type="InterPro" id="IPR032466">
    <property type="entry name" value="Metal_Hydrolase"/>
</dbReference>
<sequence length="291" mass="34713">MPFTHNDFKFIDAHCHFFPPQIFKAIWAFFEKTDKNGNVQGWPINYKHPTEELVKILTDNNVKAFTTYNYAHKKGVATSINDWTYQFCKKHKNAIPFGCVWPEDTDRLEYTRKILDEFNFVGIKIQPLVQNFFPHDERMFGVYDLIVDRGKWICFHAGTAPYRNMFVGYRYFIRFLEKYPDINVIVAHMGAFEYKKFLKLLDKHENLYLDTAVIFIPDNVFPERVVKRTTPEELISYQDRILFGSDYPNIPHDYQQSTKGLLEFDLPRDFYEDIFFNNAKRLFNITLEERG</sequence>
<dbReference type="InterPro" id="IPR032465">
    <property type="entry name" value="ACMSD"/>
</dbReference>
<dbReference type="PANTHER" id="PTHR21240:SF28">
    <property type="entry name" value="ISO-OROTATE DECARBOXYLASE (EUROFUNG)"/>
    <property type="match status" value="1"/>
</dbReference>
<dbReference type="AlphaFoldDB" id="A0A0F9NEV3"/>
<protein>
    <recommendedName>
        <fullName evidence="2">Amidohydrolase-related domain-containing protein</fullName>
    </recommendedName>
</protein>
<dbReference type="GO" id="GO:0016787">
    <property type="term" value="F:hydrolase activity"/>
    <property type="evidence" value="ECO:0007669"/>
    <property type="project" value="InterPro"/>
</dbReference>
<evidence type="ECO:0000259" key="2">
    <source>
        <dbReference type="Pfam" id="PF04909"/>
    </source>
</evidence>
<dbReference type="Gene3D" id="3.20.20.140">
    <property type="entry name" value="Metal-dependent hydrolases"/>
    <property type="match status" value="1"/>
</dbReference>
<dbReference type="GO" id="GO:0016831">
    <property type="term" value="F:carboxy-lyase activity"/>
    <property type="evidence" value="ECO:0007669"/>
    <property type="project" value="InterPro"/>
</dbReference>
<evidence type="ECO:0000313" key="3">
    <source>
        <dbReference type="EMBL" id="KKM79882.1"/>
    </source>
</evidence>
<dbReference type="GO" id="GO:0005737">
    <property type="term" value="C:cytoplasm"/>
    <property type="evidence" value="ECO:0007669"/>
    <property type="project" value="TreeGrafter"/>
</dbReference>
<name>A0A0F9NEV3_9ZZZZ</name>
<proteinExistence type="predicted"/>
<feature type="domain" description="Amidohydrolase-related" evidence="2">
    <location>
        <begin position="11"/>
        <end position="284"/>
    </location>
</feature>
<dbReference type="SUPFAM" id="SSF51556">
    <property type="entry name" value="Metallo-dependent hydrolases"/>
    <property type="match status" value="1"/>
</dbReference>
<dbReference type="EMBL" id="LAZR01008273">
    <property type="protein sequence ID" value="KKM79882.1"/>
    <property type="molecule type" value="Genomic_DNA"/>
</dbReference>